<feature type="region of interest" description="Disordered" evidence="1">
    <location>
        <begin position="217"/>
        <end position="270"/>
    </location>
</feature>
<evidence type="ECO:0000313" key="3">
    <source>
        <dbReference type="EMBL" id="SFN15313.1"/>
    </source>
</evidence>
<keyword evidence="2" id="KW-1133">Transmembrane helix</keyword>
<keyword evidence="2" id="KW-0812">Transmembrane</keyword>
<dbReference type="AlphaFoldDB" id="A0A1I4WQ51"/>
<organism evidence="3 4">
    <name type="scientific">Pseudonocardia ammonioxydans</name>
    <dbReference type="NCBI Taxonomy" id="260086"/>
    <lineage>
        <taxon>Bacteria</taxon>
        <taxon>Bacillati</taxon>
        <taxon>Actinomycetota</taxon>
        <taxon>Actinomycetes</taxon>
        <taxon>Pseudonocardiales</taxon>
        <taxon>Pseudonocardiaceae</taxon>
        <taxon>Pseudonocardia</taxon>
    </lineage>
</organism>
<accession>A0A1I4WQ51</accession>
<dbReference type="RefSeq" id="WP_093340966.1">
    <property type="nucleotide sequence ID" value="NZ_FOUY01000009.1"/>
</dbReference>
<dbReference type="OrthoDB" id="5187095at2"/>
<dbReference type="STRING" id="260086.SAMN05216207_10095"/>
<sequence>MPRNAAPARTFGAGKSRVDSFEIISAPPRNPVIRVLALLLRLRAELLVAAVLITAWVALGPDHVTGTDGVAIEVTGTGLDTTTRAALFAAVALLLAAVPWTRRFLFHRAQAVLSRHRVRQVLVERRVLNSRSRACPLTVWARPNRVGEVVWLFLRAGLAPKTIEEEAEELASACFAREARVTAWSSTTNVVRVEIIRRDPLAPNLIRSDLFRWAAGNPSDDGWPAPDAGQDAPIPAPRPEQTRPVIPPAPRPAIDGPAPDARGGDWSEYV</sequence>
<feature type="transmembrane region" description="Helical" evidence="2">
    <location>
        <begin position="38"/>
        <end position="59"/>
    </location>
</feature>
<evidence type="ECO:0000256" key="2">
    <source>
        <dbReference type="SAM" id="Phobius"/>
    </source>
</evidence>
<dbReference type="EMBL" id="FOUY01000009">
    <property type="protein sequence ID" value="SFN15313.1"/>
    <property type="molecule type" value="Genomic_DNA"/>
</dbReference>
<evidence type="ECO:0000256" key="1">
    <source>
        <dbReference type="SAM" id="MobiDB-lite"/>
    </source>
</evidence>
<keyword evidence="4" id="KW-1185">Reference proteome</keyword>
<evidence type="ECO:0000313" key="4">
    <source>
        <dbReference type="Proteomes" id="UP000199614"/>
    </source>
</evidence>
<gene>
    <name evidence="3" type="ORF">SAMN05216207_10095</name>
</gene>
<protein>
    <submittedName>
        <fullName evidence="3">Uncharacterized protein</fullName>
    </submittedName>
</protein>
<keyword evidence="2" id="KW-0472">Membrane</keyword>
<feature type="transmembrane region" description="Helical" evidence="2">
    <location>
        <begin position="85"/>
        <end position="105"/>
    </location>
</feature>
<proteinExistence type="predicted"/>
<name>A0A1I4WQ51_PSUAM</name>
<dbReference type="Proteomes" id="UP000199614">
    <property type="component" value="Unassembled WGS sequence"/>
</dbReference>
<reference evidence="3 4" key="1">
    <citation type="submission" date="2016-10" db="EMBL/GenBank/DDBJ databases">
        <authorList>
            <person name="de Groot N.N."/>
        </authorList>
    </citation>
    <scope>NUCLEOTIDE SEQUENCE [LARGE SCALE GENOMIC DNA]</scope>
    <source>
        <strain evidence="3 4">CGMCC 4.1877</strain>
    </source>
</reference>